<dbReference type="EMBL" id="JABFDB010000008">
    <property type="protein sequence ID" value="NYZ20541.1"/>
    <property type="molecule type" value="Genomic_DNA"/>
</dbReference>
<reference evidence="1 2" key="1">
    <citation type="submission" date="2020-05" db="EMBL/GenBank/DDBJ databases">
        <title>Azospirillum oleiclasticum sp. nov, a nitrogen-fixing and heavy crude oil-emulsifying bacterium isolated from the crude oil of Yumen Oilfield.</title>
        <authorList>
            <person name="Wu D."/>
            <person name="Cai M."/>
            <person name="Zhang X."/>
        </authorList>
    </citation>
    <scope>NUCLEOTIDE SEQUENCE [LARGE SCALE GENOMIC DNA]</scope>
    <source>
        <strain evidence="1 2">ROY-1-1-2</strain>
    </source>
</reference>
<organism evidence="1 2">
    <name type="scientific">Azospirillum oleiclasticum</name>
    <dbReference type="NCBI Taxonomy" id="2735135"/>
    <lineage>
        <taxon>Bacteria</taxon>
        <taxon>Pseudomonadati</taxon>
        <taxon>Pseudomonadota</taxon>
        <taxon>Alphaproteobacteria</taxon>
        <taxon>Rhodospirillales</taxon>
        <taxon>Azospirillaceae</taxon>
        <taxon>Azospirillum</taxon>
    </lineage>
</organism>
<name>A0ABX2TBB8_9PROT</name>
<proteinExistence type="predicted"/>
<evidence type="ECO:0000313" key="1">
    <source>
        <dbReference type="EMBL" id="NYZ20541.1"/>
    </source>
</evidence>
<accession>A0ABX2TBB8</accession>
<keyword evidence="2" id="KW-1185">Reference proteome</keyword>
<dbReference type="Proteomes" id="UP000584642">
    <property type="component" value="Unassembled WGS sequence"/>
</dbReference>
<sequence length="701" mass="78684">MTAKRLPTAKERSAKENLDRFIAQQKKLTAERGQHWDAPGWPYVGKNSRVKRNTTVWFDVVKSRSSTHRGESPFPPNFFDYVRAFVSKCISDSGGGVDRVALNRIVDALGYLCRAAGSKINVADLLAAHFTEAEKLIDKERTGHGRGNTAGVLEMIASTIYGKRLTVVIFQWKKTIRFEEGAGARRAKVGDDFEEIRRAKLPTNDVIAALGHLSSRTDLPIRDLVCMRIIDLIVLGGFRITEVLSLPRDTLVETPELDEHGEAVLDSNGAPEVDVNLRYWPAKGGHTVTGMKTFPRQYRSIVRRAIAELLRVTQPFAELAQYMRSNPGRTRLGEPWDSMPDDTRIDLMDVARLLRVAAANRGAAECVVKQQARHALKALGVPIHALPHPTRKKNGLPEYVLKADLVRGLVLKSNHERNLLPDGVGNLYLDGALIVVPVKFFRTKAEDGIVFFNVMNVDYGKIRDFLAGRHDGMQKSVFERYGLKGSDGKPLKANSHQFRHLMDTMMAEGGLGEMERALYAGRAKITHNSSYNHVSGRKMARDVLDKLEKGQVIGPAADQVKRINDPVRRDNFKTATFGAAALFTELGLCIHDWSVSPCPHHEEHVHCSEHLICKGRADHRAEAERQLEEHRWLVEMARAERDQETYGADAWLERHERTCQRLETIISIHRSNLIPDGWLVQLTVDGEVVLTEDVEKTLEAE</sequence>
<evidence type="ECO:0000313" key="2">
    <source>
        <dbReference type="Proteomes" id="UP000584642"/>
    </source>
</evidence>
<comment type="caution">
    <text evidence="1">The sequence shown here is derived from an EMBL/GenBank/DDBJ whole genome shotgun (WGS) entry which is preliminary data.</text>
</comment>
<dbReference type="RefSeq" id="WP_180282316.1">
    <property type="nucleotide sequence ID" value="NZ_JABFDB010000008.1"/>
</dbReference>
<gene>
    <name evidence="1" type="ORF">HND93_12535</name>
</gene>
<evidence type="ECO:0008006" key="3">
    <source>
        <dbReference type="Google" id="ProtNLM"/>
    </source>
</evidence>
<protein>
    <recommendedName>
        <fullName evidence="3">Integrase</fullName>
    </recommendedName>
</protein>